<comment type="caution">
    <text evidence="2">The sequence shown here is derived from an EMBL/GenBank/DDBJ whole genome shotgun (WGS) entry which is preliminary data.</text>
</comment>
<protein>
    <submittedName>
        <fullName evidence="2">Isomerase</fullName>
    </submittedName>
</protein>
<dbReference type="OrthoDB" id="9805307at2"/>
<evidence type="ECO:0000259" key="1">
    <source>
        <dbReference type="Pfam" id="PF01557"/>
    </source>
</evidence>
<proteinExistence type="predicted"/>
<evidence type="ECO:0000313" key="3">
    <source>
        <dbReference type="Proteomes" id="UP000238196"/>
    </source>
</evidence>
<dbReference type="EMBL" id="PRLP01000169">
    <property type="protein sequence ID" value="PPC74010.1"/>
    <property type="molecule type" value="Genomic_DNA"/>
</dbReference>
<dbReference type="InterPro" id="IPR036663">
    <property type="entry name" value="Fumarylacetoacetase_C_sf"/>
</dbReference>
<gene>
    <name evidence="2" type="ORF">C4K68_28245</name>
</gene>
<evidence type="ECO:0000313" key="2">
    <source>
        <dbReference type="EMBL" id="PPC74010.1"/>
    </source>
</evidence>
<organism evidence="2 3">
    <name type="scientific">Proteobacteria bacterium 228</name>
    <dbReference type="NCBI Taxonomy" id="2083153"/>
    <lineage>
        <taxon>Bacteria</taxon>
        <taxon>Pseudomonadati</taxon>
        <taxon>Pseudomonadota</taxon>
    </lineage>
</organism>
<keyword evidence="2" id="KW-0413">Isomerase</keyword>
<dbReference type="Proteomes" id="UP000238196">
    <property type="component" value="Unassembled WGS sequence"/>
</dbReference>
<feature type="domain" description="Fumarylacetoacetase-like C-terminal" evidence="1">
    <location>
        <begin position="134"/>
        <end position="321"/>
    </location>
</feature>
<dbReference type="Pfam" id="PF01557">
    <property type="entry name" value="FAA_hydrolase"/>
    <property type="match status" value="1"/>
</dbReference>
<reference evidence="2 3" key="1">
    <citation type="submission" date="2018-02" db="EMBL/GenBank/DDBJ databases">
        <title>novel marine gammaproteobacteria from coastal saline agro ecosystem.</title>
        <authorList>
            <person name="Krishnan R."/>
            <person name="Ramesh Kumar N."/>
        </authorList>
    </citation>
    <scope>NUCLEOTIDE SEQUENCE [LARGE SCALE GENOMIC DNA]</scope>
    <source>
        <strain evidence="2 3">228</strain>
    </source>
</reference>
<sequence>MKLGTVNLSDGSKAVVLVLEEGQLLFNVSGAERSLNSSLQLCQSMLDVIDASPASLERIRGLFLALSEDERFLLSPDGFSWCAPLPEPRQMRDFSVFPTHIRQAPAGMVGVAAFLKGEPMPPIKPFDIPEVYRSQPIYYKCNRFSVIGHEATVRWPRYSQLMDFELELGVIIGKTGVNIPLEKARQHVFGYTIYNDFSARDTQFIEMQGKLGPAKGKDFDTGNAIGPWIVTADEIEEPQELTMSVRVNGECWATGSTAEMLHSIDAMISYLSRDETLYAGEFIGSGTMGNGCGLEQNRYLHDGDVIELEIERIGILRNSVRRQE</sequence>
<dbReference type="Gene3D" id="3.90.850.10">
    <property type="entry name" value="Fumarylacetoacetase-like, C-terminal domain"/>
    <property type="match status" value="1"/>
</dbReference>
<dbReference type="AlphaFoldDB" id="A0A2S5KGX3"/>
<dbReference type="SUPFAM" id="SSF56529">
    <property type="entry name" value="FAH"/>
    <property type="match status" value="1"/>
</dbReference>
<accession>A0A2S5KGX3</accession>
<dbReference type="GO" id="GO:0016853">
    <property type="term" value="F:isomerase activity"/>
    <property type="evidence" value="ECO:0007669"/>
    <property type="project" value="UniProtKB-KW"/>
</dbReference>
<dbReference type="PANTHER" id="PTHR43211">
    <property type="entry name" value="FUMARYLACETOACETATE HYDROLASE"/>
    <property type="match status" value="1"/>
</dbReference>
<name>A0A2S5KGX3_9PROT</name>
<dbReference type="PANTHER" id="PTHR43211:SF1">
    <property type="entry name" value="BLL6422 PROTEIN"/>
    <property type="match status" value="1"/>
</dbReference>
<dbReference type="InterPro" id="IPR011234">
    <property type="entry name" value="Fumarylacetoacetase-like_C"/>
</dbReference>